<dbReference type="GO" id="GO:0003677">
    <property type="term" value="F:DNA binding"/>
    <property type="evidence" value="ECO:0007669"/>
    <property type="project" value="UniProtKB-KW"/>
</dbReference>
<keyword evidence="4" id="KW-0799">Topoisomerase</keyword>
<evidence type="ECO:0000313" key="13">
    <source>
        <dbReference type="EMBL" id="CEN52758.1"/>
    </source>
</evidence>
<dbReference type="Gene3D" id="1.10.460.10">
    <property type="entry name" value="Topoisomerase I, domain 2"/>
    <property type="match status" value="1"/>
</dbReference>
<dbReference type="InterPro" id="IPR003602">
    <property type="entry name" value="Topo_IA_DNA-bd_dom"/>
</dbReference>
<dbReference type="Gene3D" id="1.10.290.10">
    <property type="entry name" value="Topoisomerase I, domain 4"/>
    <property type="match status" value="1"/>
</dbReference>
<evidence type="ECO:0000256" key="3">
    <source>
        <dbReference type="ARBA" id="ARBA00012891"/>
    </source>
</evidence>
<evidence type="ECO:0000256" key="5">
    <source>
        <dbReference type="ARBA" id="ARBA00023125"/>
    </source>
</evidence>
<dbReference type="SMART" id="SM00436">
    <property type="entry name" value="TOP1Bc"/>
    <property type="match status" value="1"/>
</dbReference>
<evidence type="ECO:0000256" key="2">
    <source>
        <dbReference type="ARBA" id="ARBA00009446"/>
    </source>
</evidence>
<dbReference type="GO" id="GO:0006281">
    <property type="term" value="P:DNA repair"/>
    <property type="evidence" value="ECO:0007669"/>
    <property type="project" value="TreeGrafter"/>
</dbReference>
<dbReference type="Pfam" id="PF01751">
    <property type="entry name" value="Toprim"/>
    <property type="match status" value="1"/>
</dbReference>
<dbReference type="InterPro" id="IPR000380">
    <property type="entry name" value="Topo_IA"/>
</dbReference>
<protein>
    <recommendedName>
        <fullName evidence="3">DNA topoisomerase</fullName>
        <ecNumber evidence="3">5.6.2.1</ecNumber>
    </recommendedName>
    <alternativeName>
        <fullName evidence="10">Omega-protein</fullName>
    </alternativeName>
    <alternativeName>
        <fullName evidence="9">Relaxing enzyme</fullName>
    </alternativeName>
    <alternativeName>
        <fullName evidence="7">Swivelase</fullName>
    </alternativeName>
    <alternativeName>
        <fullName evidence="8">Untwisting enzyme</fullName>
    </alternativeName>
</protein>
<dbReference type="InterPro" id="IPR025589">
    <property type="entry name" value="Toprim_C_rpt"/>
</dbReference>
<evidence type="ECO:0000256" key="6">
    <source>
        <dbReference type="ARBA" id="ARBA00023235"/>
    </source>
</evidence>
<dbReference type="PRINTS" id="PR00417">
    <property type="entry name" value="PRTPISMRASEI"/>
</dbReference>
<proteinExistence type="inferred from homology"/>
<evidence type="ECO:0000259" key="12">
    <source>
        <dbReference type="PROSITE" id="PS52039"/>
    </source>
</evidence>
<dbReference type="InterPro" id="IPR013826">
    <property type="entry name" value="Topo_IA_cen_sub3"/>
</dbReference>
<reference evidence="13 14" key="1">
    <citation type="submission" date="2015-01" db="EMBL/GenBank/DDBJ databases">
        <authorList>
            <person name="Xiang T."/>
            <person name="Song Y."/>
            <person name="Huang L."/>
            <person name="Wang B."/>
            <person name="Wu P."/>
        </authorList>
    </citation>
    <scope>NUCLEOTIDE SEQUENCE [LARGE SCALE GENOMIC DNA]</scope>
    <source>
        <strain evidence="13 14">CcD93</strain>
    </source>
</reference>
<dbReference type="SMART" id="SM00437">
    <property type="entry name" value="TOP1Ac"/>
    <property type="match status" value="1"/>
</dbReference>
<dbReference type="SMART" id="SM00493">
    <property type="entry name" value="TOPRIM"/>
    <property type="match status" value="1"/>
</dbReference>
<dbReference type="InterPro" id="IPR023406">
    <property type="entry name" value="Topo_IA_AS"/>
</dbReference>
<keyword evidence="5" id="KW-0238">DNA-binding</keyword>
<evidence type="ECO:0000256" key="7">
    <source>
        <dbReference type="ARBA" id="ARBA00030003"/>
    </source>
</evidence>
<dbReference type="Pfam" id="PF13342">
    <property type="entry name" value="Toprim_Crpt"/>
    <property type="match status" value="1"/>
</dbReference>
<feature type="domain" description="Topo IA-type catalytic" evidence="12">
    <location>
        <begin position="157"/>
        <end position="597"/>
    </location>
</feature>
<dbReference type="RefSeq" id="WP_042007418.1">
    <property type="nucleotide sequence ID" value="NZ_CDOL01000212.1"/>
</dbReference>
<dbReference type="InterPro" id="IPR013824">
    <property type="entry name" value="Topo_IA_cen_sub1"/>
</dbReference>
<dbReference type="EC" id="5.6.2.1" evidence="3"/>
<dbReference type="PANTHER" id="PTHR11390">
    <property type="entry name" value="PROKARYOTIC DNA TOPOISOMERASE"/>
    <property type="match status" value="1"/>
</dbReference>
<dbReference type="OrthoDB" id="9803554at2"/>
<dbReference type="SUPFAM" id="SSF56712">
    <property type="entry name" value="Prokaryotic type I DNA topoisomerase"/>
    <property type="match status" value="1"/>
</dbReference>
<dbReference type="InterPro" id="IPR006171">
    <property type="entry name" value="TOPRIM_dom"/>
</dbReference>
<dbReference type="Proteomes" id="UP000038200">
    <property type="component" value="Unassembled WGS sequence"/>
</dbReference>
<evidence type="ECO:0000313" key="14">
    <source>
        <dbReference type="Proteomes" id="UP000038200"/>
    </source>
</evidence>
<dbReference type="EMBL" id="CDOL01000212">
    <property type="protein sequence ID" value="CEN52758.1"/>
    <property type="molecule type" value="Genomic_DNA"/>
</dbReference>
<dbReference type="Gene3D" id="3.40.50.140">
    <property type="match status" value="1"/>
</dbReference>
<dbReference type="InterPro" id="IPR003601">
    <property type="entry name" value="Topo_IA_2"/>
</dbReference>
<comment type="similarity">
    <text evidence="2">Belongs to the type IA topoisomerase family.</text>
</comment>
<dbReference type="InterPro" id="IPR034144">
    <property type="entry name" value="TOPRIM_TopoIII"/>
</dbReference>
<dbReference type="Gene3D" id="2.70.20.10">
    <property type="entry name" value="Topoisomerase I, domain 3"/>
    <property type="match status" value="1"/>
</dbReference>
<dbReference type="InterPro" id="IPR023405">
    <property type="entry name" value="Topo_IA_core_domain"/>
</dbReference>
<dbReference type="GO" id="GO:0043597">
    <property type="term" value="C:cytoplasmic replication fork"/>
    <property type="evidence" value="ECO:0007669"/>
    <property type="project" value="TreeGrafter"/>
</dbReference>
<dbReference type="GO" id="GO:0006265">
    <property type="term" value="P:DNA topological change"/>
    <property type="evidence" value="ECO:0007669"/>
    <property type="project" value="InterPro"/>
</dbReference>
<dbReference type="PROSITE" id="PS52039">
    <property type="entry name" value="TOPO_IA_2"/>
    <property type="match status" value="1"/>
</dbReference>
<feature type="domain" description="Toprim" evidence="11">
    <location>
        <begin position="2"/>
        <end position="140"/>
    </location>
</feature>
<dbReference type="PROSITE" id="PS00396">
    <property type="entry name" value="TOPO_IA_1"/>
    <property type="match status" value="1"/>
</dbReference>
<evidence type="ECO:0000256" key="9">
    <source>
        <dbReference type="ARBA" id="ARBA00032235"/>
    </source>
</evidence>
<dbReference type="GO" id="GO:0006310">
    <property type="term" value="P:DNA recombination"/>
    <property type="evidence" value="ECO:0007669"/>
    <property type="project" value="TreeGrafter"/>
</dbReference>
<accession>A0A0B7IS32</accession>
<dbReference type="InterPro" id="IPR013825">
    <property type="entry name" value="Topo_IA_cen_sub2"/>
</dbReference>
<dbReference type="PROSITE" id="PS50880">
    <property type="entry name" value="TOPRIM"/>
    <property type="match status" value="1"/>
</dbReference>
<dbReference type="InterPro" id="IPR013497">
    <property type="entry name" value="Topo_IA_cen"/>
</dbReference>
<keyword evidence="6 13" id="KW-0413">Isomerase</keyword>
<dbReference type="GO" id="GO:0003917">
    <property type="term" value="F:DNA topoisomerase type I (single strand cut, ATP-independent) activity"/>
    <property type="evidence" value="ECO:0007669"/>
    <property type="project" value="UniProtKB-EC"/>
</dbReference>
<dbReference type="Pfam" id="PF01131">
    <property type="entry name" value="Topoisom_bac"/>
    <property type="match status" value="1"/>
</dbReference>
<dbReference type="AlphaFoldDB" id="A0A0B7IS32"/>
<dbReference type="CDD" id="cd03362">
    <property type="entry name" value="TOPRIM_TopoIA_TopoIII"/>
    <property type="match status" value="1"/>
</dbReference>
<evidence type="ECO:0000256" key="8">
    <source>
        <dbReference type="ARBA" id="ARBA00031985"/>
    </source>
</evidence>
<evidence type="ECO:0000256" key="4">
    <source>
        <dbReference type="ARBA" id="ARBA00023029"/>
    </source>
</evidence>
<gene>
    <name evidence="13" type="ORF">CCAND93_290018</name>
</gene>
<evidence type="ECO:0000256" key="10">
    <source>
        <dbReference type="ARBA" id="ARBA00032877"/>
    </source>
</evidence>
<dbReference type="PANTHER" id="PTHR11390:SF21">
    <property type="entry name" value="DNA TOPOISOMERASE 3-ALPHA"/>
    <property type="match status" value="1"/>
</dbReference>
<sequence>MKTLIIAEKPSQAKEYAEALGGFKRHDGFYESERSYITWCFGHLIQMERDTAYRSTTSWDKSYLPLLPQNFQYCIGLDKNGKADKGKKNQLEIISNLMKKSNKIINATDADREGELIFLYVYNYLKCTLPYQRLWVSSLTTEALQKAFRELLSAEEVKNLGKSAYARDITDWLVGINATQSATLQLGNRNLLTIGRVQTAILKIICERWLKNKQHKASFSYRLVSLHAHKGNIFQAETEVYQNKEEITKIQEKLNPKNHVFKDEIQKTEKKHPPLLHSIDTLIMLANKLFKATGKDTLAAAQRLYENKLTTYPRTDSNYINEEGFNHLKKVLPKIAKQFLNYENVITNSKPRCVNAEKITGSHDAIVITGNITHFNKLTDFEKNIYYLIVSRCCESFDTEAIYEKKTYIFENNEIIFKTYSSKLIQEGWKCFSFRGQVKDDTEEESESLLLSYQKGEQVPIEKIIPKEIKSEPPALYTDGTLTADLTKIGKFLEIENPELLEELKGKIDLSEIQIGTQATRPLILEKLIHVGFIKNEKNKLIPTEKGLKFYEVIKQLKVSNVAYTAILEKELKDIADGVLSEEKYYKRLYNYVTKIVEDIFSIQTNLELNQKETIGKCPKCKQGNIVEGKSGLSYGCDRYKEGCDFIFAKIVAGKKLSKKNIKDLLEKGETDIIKGFKSKKGEFECKLKLDENFKTQFDFGK</sequence>
<organism evidence="13 14">
    <name type="scientific">Capnocytophaga canis</name>
    <dbReference type="NCBI Taxonomy" id="1848903"/>
    <lineage>
        <taxon>Bacteria</taxon>
        <taxon>Pseudomonadati</taxon>
        <taxon>Bacteroidota</taxon>
        <taxon>Flavobacteriia</taxon>
        <taxon>Flavobacteriales</taxon>
        <taxon>Flavobacteriaceae</taxon>
        <taxon>Capnocytophaga</taxon>
    </lineage>
</organism>
<name>A0A0B7IS32_9FLAO</name>
<evidence type="ECO:0000256" key="1">
    <source>
        <dbReference type="ARBA" id="ARBA00000213"/>
    </source>
</evidence>
<evidence type="ECO:0000259" key="11">
    <source>
        <dbReference type="PROSITE" id="PS50880"/>
    </source>
</evidence>
<comment type="catalytic activity">
    <reaction evidence="1">
        <text>ATP-independent breakage of single-stranded DNA, followed by passage and rejoining.</text>
        <dbReference type="EC" id="5.6.2.1"/>
    </reaction>
</comment>